<dbReference type="PRINTS" id="PR00367">
    <property type="entry name" value="ETHRSPELEMNT"/>
</dbReference>
<dbReference type="CDD" id="cd00018">
    <property type="entry name" value="AP2"/>
    <property type="match status" value="1"/>
</dbReference>
<sequence>MAGDDSARKIYKGVRKRKWGKWVSEIRLPNSRERIWLGSYDTQEKAARAFDAALYCLRGKNASFNFPNTPLNLEEINVLAHQSLSHQEIQQVAAKFANNPPIGTPASQDPSSQTGVHSLGLFDDDATNDKSKPNSFLDESANNDLMSMDWTFLNMLDDLNHHDFEHYFGPDKLHPGDSFSSTTQQPQVDNAGEIDFEGDLDAFSNHSFLWSWNF</sequence>
<proteinExistence type="inferred from homology"/>
<evidence type="ECO:0000256" key="8">
    <source>
        <dbReference type="SAM" id="MobiDB-lite"/>
    </source>
</evidence>
<evidence type="ECO:0000256" key="1">
    <source>
        <dbReference type="ARBA" id="ARBA00004123"/>
    </source>
</evidence>
<evidence type="ECO:0000256" key="5">
    <source>
        <dbReference type="ARBA" id="ARBA00023163"/>
    </source>
</evidence>
<keyword evidence="5" id="KW-0804">Transcription</keyword>
<dbReference type="InterPro" id="IPR036955">
    <property type="entry name" value="AP2/ERF_dom_sf"/>
</dbReference>
<comment type="caution">
    <text evidence="10">The sequence shown here is derived from an EMBL/GenBank/DDBJ whole genome shotgun (WGS) entry which is preliminary data.</text>
</comment>
<dbReference type="Gene3D" id="3.30.730.10">
    <property type="entry name" value="AP2/ERF domain"/>
    <property type="match status" value="1"/>
</dbReference>
<keyword evidence="6" id="KW-0539">Nucleus</keyword>
<dbReference type="PANTHER" id="PTHR31985:SF273">
    <property type="entry name" value="ETHYLENE-RESPONSIVE TRANSCRIPTION FACTOR ERF017"/>
    <property type="match status" value="1"/>
</dbReference>
<keyword evidence="2" id="KW-0805">Transcription regulation</keyword>
<evidence type="ECO:0000256" key="2">
    <source>
        <dbReference type="ARBA" id="ARBA00023015"/>
    </source>
</evidence>
<dbReference type="InterPro" id="IPR051032">
    <property type="entry name" value="AP2/ERF_TF_ERF_subfamily"/>
</dbReference>
<name>A0AAN9PVL2_CLITE</name>
<organism evidence="10 11">
    <name type="scientific">Clitoria ternatea</name>
    <name type="common">Butterfly pea</name>
    <dbReference type="NCBI Taxonomy" id="43366"/>
    <lineage>
        <taxon>Eukaryota</taxon>
        <taxon>Viridiplantae</taxon>
        <taxon>Streptophyta</taxon>
        <taxon>Embryophyta</taxon>
        <taxon>Tracheophyta</taxon>
        <taxon>Spermatophyta</taxon>
        <taxon>Magnoliopsida</taxon>
        <taxon>eudicotyledons</taxon>
        <taxon>Gunneridae</taxon>
        <taxon>Pentapetalae</taxon>
        <taxon>rosids</taxon>
        <taxon>fabids</taxon>
        <taxon>Fabales</taxon>
        <taxon>Fabaceae</taxon>
        <taxon>Papilionoideae</taxon>
        <taxon>50 kb inversion clade</taxon>
        <taxon>NPAAA clade</taxon>
        <taxon>indigoferoid/millettioid clade</taxon>
        <taxon>Phaseoleae</taxon>
        <taxon>Clitoria</taxon>
    </lineage>
</organism>
<accession>A0AAN9PVL2</accession>
<keyword evidence="4" id="KW-0010">Activator</keyword>
<dbReference type="InterPro" id="IPR016177">
    <property type="entry name" value="DNA-bd_dom_sf"/>
</dbReference>
<dbReference type="GO" id="GO:0005634">
    <property type="term" value="C:nucleus"/>
    <property type="evidence" value="ECO:0007669"/>
    <property type="project" value="UniProtKB-SubCell"/>
</dbReference>
<feature type="domain" description="AP2/ERF" evidence="9">
    <location>
        <begin position="10"/>
        <end position="67"/>
    </location>
</feature>
<dbReference type="PROSITE" id="PS51032">
    <property type="entry name" value="AP2_ERF"/>
    <property type="match status" value="1"/>
</dbReference>
<evidence type="ECO:0000256" key="6">
    <source>
        <dbReference type="ARBA" id="ARBA00023242"/>
    </source>
</evidence>
<dbReference type="AlphaFoldDB" id="A0AAN9PVL2"/>
<dbReference type="SUPFAM" id="SSF54171">
    <property type="entry name" value="DNA-binding domain"/>
    <property type="match status" value="1"/>
</dbReference>
<evidence type="ECO:0000256" key="3">
    <source>
        <dbReference type="ARBA" id="ARBA00023125"/>
    </source>
</evidence>
<dbReference type="PANTHER" id="PTHR31985">
    <property type="entry name" value="ETHYLENE-RESPONSIVE TRANSCRIPTION FACTOR ERF042-RELATED"/>
    <property type="match status" value="1"/>
</dbReference>
<feature type="region of interest" description="Disordered" evidence="8">
    <location>
        <begin position="98"/>
        <end position="138"/>
    </location>
</feature>
<comment type="similarity">
    <text evidence="7">Belongs to the AP2/ERF transcription factor family. ERF subfamily.</text>
</comment>
<dbReference type="FunFam" id="3.30.730.10:FF:000001">
    <property type="entry name" value="Ethylene-responsive transcription factor 2"/>
    <property type="match status" value="1"/>
</dbReference>
<protein>
    <recommendedName>
        <fullName evidence="9">AP2/ERF domain-containing protein</fullName>
    </recommendedName>
</protein>
<dbReference type="GO" id="GO:0003677">
    <property type="term" value="F:DNA binding"/>
    <property type="evidence" value="ECO:0007669"/>
    <property type="project" value="UniProtKB-KW"/>
</dbReference>
<dbReference type="Proteomes" id="UP001359559">
    <property type="component" value="Unassembled WGS sequence"/>
</dbReference>
<reference evidence="10 11" key="1">
    <citation type="submission" date="2024-01" db="EMBL/GenBank/DDBJ databases">
        <title>The genomes of 5 underutilized Papilionoideae crops provide insights into root nodulation and disease resistance.</title>
        <authorList>
            <person name="Yuan L."/>
        </authorList>
    </citation>
    <scope>NUCLEOTIDE SEQUENCE [LARGE SCALE GENOMIC DNA]</scope>
    <source>
        <strain evidence="10">LY-2023</strain>
        <tissue evidence="10">Leaf</tissue>
    </source>
</reference>
<evidence type="ECO:0000256" key="4">
    <source>
        <dbReference type="ARBA" id="ARBA00023159"/>
    </source>
</evidence>
<dbReference type="EMBL" id="JAYKXN010000002">
    <property type="protein sequence ID" value="KAK7310668.1"/>
    <property type="molecule type" value="Genomic_DNA"/>
</dbReference>
<dbReference type="Pfam" id="PF00847">
    <property type="entry name" value="AP2"/>
    <property type="match status" value="1"/>
</dbReference>
<gene>
    <name evidence="10" type="ORF">RJT34_08306</name>
</gene>
<dbReference type="InterPro" id="IPR001471">
    <property type="entry name" value="AP2/ERF_dom"/>
</dbReference>
<comment type="subcellular location">
    <subcellularLocation>
        <location evidence="1">Nucleus</location>
    </subcellularLocation>
</comment>
<evidence type="ECO:0000313" key="11">
    <source>
        <dbReference type="Proteomes" id="UP001359559"/>
    </source>
</evidence>
<keyword evidence="11" id="KW-1185">Reference proteome</keyword>
<dbReference type="SMART" id="SM00380">
    <property type="entry name" value="AP2"/>
    <property type="match status" value="1"/>
</dbReference>
<evidence type="ECO:0000313" key="10">
    <source>
        <dbReference type="EMBL" id="KAK7310668.1"/>
    </source>
</evidence>
<evidence type="ECO:0000259" key="9">
    <source>
        <dbReference type="PROSITE" id="PS51032"/>
    </source>
</evidence>
<dbReference type="GO" id="GO:0003700">
    <property type="term" value="F:DNA-binding transcription factor activity"/>
    <property type="evidence" value="ECO:0007669"/>
    <property type="project" value="InterPro"/>
</dbReference>
<feature type="compositionally biased region" description="Polar residues" evidence="8">
    <location>
        <begin position="105"/>
        <end position="116"/>
    </location>
</feature>
<keyword evidence="3" id="KW-0238">DNA-binding</keyword>
<evidence type="ECO:0000256" key="7">
    <source>
        <dbReference type="ARBA" id="ARBA00024343"/>
    </source>
</evidence>